<proteinExistence type="predicted"/>
<dbReference type="AlphaFoldDB" id="A0A8I2YYL8"/>
<reference evidence="2" key="1">
    <citation type="submission" date="2021-03" db="EMBL/GenBank/DDBJ databases">
        <title>Evolutionary innovations through gain and loss of genes in the ectomycorrhizal Boletales.</title>
        <authorList>
            <person name="Wu G."/>
            <person name="Miyauchi S."/>
            <person name="Morin E."/>
            <person name="Yang Z.-L."/>
            <person name="Xu J."/>
            <person name="Martin F.M."/>
        </authorList>
    </citation>
    <scope>NUCLEOTIDE SEQUENCE</scope>
    <source>
        <strain evidence="2">BR01</strain>
    </source>
</reference>
<gene>
    <name evidence="2" type="ORF">JVT61DRAFT_528</name>
</gene>
<keyword evidence="3" id="KW-1185">Reference proteome</keyword>
<feature type="compositionally biased region" description="Basic and acidic residues" evidence="1">
    <location>
        <begin position="122"/>
        <end position="137"/>
    </location>
</feature>
<sequence length="186" mass="20982">MNPPGGGENTTARISFVHSPLISLSRPPPGAPFPTCNPDTSLSESDCVIQGKCLRRWTRCASHTLVRPPVEDPRSHEPKTYSICLRKVYPHEVTDYLLGKGWRTRQTNDIPLPPEGQPMQERYPDDSESSTKPDEDETRYWERGWYIWTTSSNKNALEKLPIHVTKPQIPGPLSSGQTSEREDSAE</sequence>
<feature type="region of interest" description="Disordered" evidence="1">
    <location>
        <begin position="162"/>
        <end position="186"/>
    </location>
</feature>
<feature type="region of interest" description="Disordered" evidence="1">
    <location>
        <begin position="104"/>
        <end position="137"/>
    </location>
</feature>
<comment type="caution">
    <text evidence="2">The sequence shown here is derived from an EMBL/GenBank/DDBJ whole genome shotgun (WGS) entry which is preliminary data.</text>
</comment>
<evidence type="ECO:0000313" key="2">
    <source>
        <dbReference type="EMBL" id="KAG6381909.1"/>
    </source>
</evidence>
<dbReference type="OrthoDB" id="3171382at2759"/>
<name>A0A8I2YYL8_9AGAM</name>
<accession>A0A8I2YYL8</accession>
<evidence type="ECO:0000256" key="1">
    <source>
        <dbReference type="SAM" id="MobiDB-lite"/>
    </source>
</evidence>
<organism evidence="2 3">
    <name type="scientific">Boletus reticuloceps</name>
    <dbReference type="NCBI Taxonomy" id="495285"/>
    <lineage>
        <taxon>Eukaryota</taxon>
        <taxon>Fungi</taxon>
        <taxon>Dikarya</taxon>
        <taxon>Basidiomycota</taxon>
        <taxon>Agaricomycotina</taxon>
        <taxon>Agaricomycetes</taxon>
        <taxon>Agaricomycetidae</taxon>
        <taxon>Boletales</taxon>
        <taxon>Boletineae</taxon>
        <taxon>Boletaceae</taxon>
        <taxon>Boletoideae</taxon>
        <taxon>Boletus</taxon>
    </lineage>
</organism>
<dbReference type="EMBL" id="JAGFBS010000001">
    <property type="protein sequence ID" value="KAG6381909.1"/>
    <property type="molecule type" value="Genomic_DNA"/>
</dbReference>
<protein>
    <submittedName>
        <fullName evidence="2">Uncharacterized protein</fullName>
    </submittedName>
</protein>
<evidence type="ECO:0000313" key="3">
    <source>
        <dbReference type="Proteomes" id="UP000683000"/>
    </source>
</evidence>
<dbReference type="Proteomes" id="UP000683000">
    <property type="component" value="Unassembled WGS sequence"/>
</dbReference>